<keyword evidence="10 13" id="KW-0472">Membrane</keyword>
<dbReference type="GO" id="GO:0007166">
    <property type="term" value="P:cell surface receptor signaling pathway"/>
    <property type="evidence" value="ECO:0007669"/>
    <property type="project" value="InterPro"/>
</dbReference>
<sequence>MAVKGIEALSSKAVDFFLATEVVAWIQHTACSAQLAGEVVDYDNLFGPFGDGSVSGLPGEVVDYDNLFDPFGDGSVSGLPDNEDLDSKCGPHARYYAAYGDFYCTCEKGYIPTSGKAFFADGTGCRSVAAVGFIAYGNLESILDGDFVKEEKGKGEKMGGSYKLNSDVVTVTTGDRPQGTELPEPVNFTLRHKEETNSDKIPVCVHWENGKERSFWSPKGCKIVTFTENHTTCGCLHLANFAILMAPVEMEDSLVLHIISLIGISLSLICLAISTLTFAFCRSIQRETRTIHMNLCLSLFLALLFFVTGISRTGNKVLCAVIAGVLYYFFLVAFAWMFLEGLHLFLIVKDLRKVKVSQATVIRNVHLYAIGYILPAVVLGILVAAHPSGFGTSRHCWLQLEKGFIWSFLGPVFFIILVNTALLLSVLFTLHKQLSGLNSEVSKIKDTRMLTFKAIAQVFILGCTWILGLLHFGKESVVMSYVSTITNSLQGTFIFIILCVLNKQVRKEYRKCFGGMKKASFWSESASTSVVTATQGGVSAMESKV</sequence>
<evidence type="ECO:0000256" key="6">
    <source>
        <dbReference type="ARBA" id="ARBA00022729"/>
    </source>
</evidence>
<proteinExistence type="inferred from homology"/>
<evidence type="ECO:0000256" key="10">
    <source>
        <dbReference type="ARBA" id="ARBA00023136"/>
    </source>
</evidence>
<feature type="transmembrane region" description="Helical" evidence="13">
    <location>
        <begin position="450"/>
        <end position="472"/>
    </location>
</feature>
<evidence type="ECO:0000313" key="17">
    <source>
        <dbReference type="Proteomes" id="UP000288216"/>
    </source>
</evidence>
<dbReference type="SMART" id="SM00303">
    <property type="entry name" value="GPS"/>
    <property type="match status" value="1"/>
</dbReference>
<keyword evidence="9 13" id="KW-1133">Transmembrane helix</keyword>
<dbReference type="STRING" id="75743.A0A401NVA5"/>
<dbReference type="AlphaFoldDB" id="A0A401NVA5"/>
<keyword evidence="4" id="KW-0245">EGF-like domain</keyword>
<dbReference type="OrthoDB" id="1100386at2759"/>
<dbReference type="EMBL" id="BFAA01004140">
    <property type="protein sequence ID" value="GCB64805.1"/>
    <property type="molecule type" value="Genomic_DNA"/>
</dbReference>
<feature type="domain" description="GAIN-B" evidence="14">
    <location>
        <begin position="81"/>
        <end position="251"/>
    </location>
</feature>
<feature type="transmembrane region" description="Helical" evidence="13">
    <location>
        <begin position="254"/>
        <end position="281"/>
    </location>
</feature>
<feature type="transmembrane region" description="Helical" evidence="13">
    <location>
        <begin position="478"/>
        <end position="501"/>
    </location>
</feature>
<evidence type="ECO:0000256" key="2">
    <source>
        <dbReference type="ARBA" id="ARBA00007343"/>
    </source>
</evidence>
<feature type="transmembrane region" description="Helical" evidence="13">
    <location>
        <begin position="405"/>
        <end position="430"/>
    </location>
</feature>
<evidence type="ECO:0000259" key="14">
    <source>
        <dbReference type="PROSITE" id="PS50221"/>
    </source>
</evidence>
<dbReference type="InterPro" id="IPR057244">
    <property type="entry name" value="GAIN_B"/>
</dbReference>
<evidence type="ECO:0000256" key="3">
    <source>
        <dbReference type="ARBA" id="ARBA00022475"/>
    </source>
</evidence>
<gene>
    <name evidence="16" type="ORF">scyTo_0009874</name>
</gene>
<keyword evidence="17" id="KW-1185">Reference proteome</keyword>
<feature type="transmembrane region" description="Helical" evidence="13">
    <location>
        <begin position="293"/>
        <end position="313"/>
    </location>
</feature>
<keyword evidence="6" id="KW-0732">Signal</keyword>
<dbReference type="InterPro" id="IPR000832">
    <property type="entry name" value="GPCR_2_secretin-like"/>
</dbReference>
<dbReference type="PRINTS" id="PR00249">
    <property type="entry name" value="GPCRSECRETIN"/>
</dbReference>
<evidence type="ECO:0000256" key="1">
    <source>
        <dbReference type="ARBA" id="ARBA00004651"/>
    </source>
</evidence>
<comment type="subcellular location">
    <subcellularLocation>
        <location evidence="1">Cell membrane</location>
        <topology evidence="1">Multi-pass membrane protein</topology>
    </subcellularLocation>
</comment>
<dbReference type="GO" id="GO:0005886">
    <property type="term" value="C:plasma membrane"/>
    <property type="evidence" value="ECO:0007669"/>
    <property type="project" value="UniProtKB-SubCell"/>
</dbReference>
<accession>A0A401NVA5</accession>
<evidence type="ECO:0000256" key="7">
    <source>
        <dbReference type="ARBA" id="ARBA00022737"/>
    </source>
</evidence>
<evidence type="ECO:0000256" key="9">
    <source>
        <dbReference type="ARBA" id="ARBA00022989"/>
    </source>
</evidence>
<protein>
    <recommendedName>
        <fullName evidence="18">G-protein coupled receptors family 2 profile 2 domain-containing protein</fullName>
    </recommendedName>
</protein>
<keyword evidence="5 13" id="KW-0812">Transmembrane</keyword>
<dbReference type="Proteomes" id="UP000288216">
    <property type="component" value="Unassembled WGS sequence"/>
</dbReference>
<evidence type="ECO:0000256" key="8">
    <source>
        <dbReference type="ARBA" id="ARBA00022837"/>
    </source>
</evidence>
<evidence type="ECO:0000259" key="15">
    <source>
        <dbReference type="PROSITE" id="PS50261"/>
    </source>
</evidence>
<dbReference type="PANTHER" id="PTHR12011:SF433">
    <property type="entry name" value="ADHESION G PROTEIN-COUPLED RECEPTOR E1-LIKE-RELATED"/>
    <property type="match status" value="1"/>
</dbReference>
<dbReference type="GO" id="GO:0007189">
    <property type="term" value="P:adenylate cyclase-activating G protein-coupled receptor signaling pathway"/>
    <property type="evidence" value="ECO:0007669"/>
    <property type="project" value="TreeGrafter"/>
</dbReference>
<dbReference type="FunFam" id="1.20.1070.10:FF:000054">
    <property type="entry name" value="Adhesion G protein-coupled receptor E3"/>
    <property type="match status" value="1"/>
</dbReference>
<dbReference type="GO" id="GO:0004930">
    <property type="term" value="F:G protein-coupled receptor activity"/>
    <property type="evidence" value="ECO:0007669"/>
    <property type="project" value="InterPro"/>
</dbReference>
<dbReference type="PRINTS" id="PR01128">
    <property type="entry name" value="EMR1HORMONER"/>
</dbReference>
<dbReference type="InterPro" id="IPR017981">
    <property type="entry name" value="GPCR_2-like_7TM"/>
</dbReference>
<dbReference type="PANTHER" id="PTHR12011">
    <property type="entry name" value="ADHESION G-PROTEIN COUPLED RECEPTOR"/>
    <property type="match status" value="1"/>
</dbReference>
<dbReference type="InterPro" id="IPR046338">
    <property type="entry name" value="GAIN_dom_sf"/>
</dbReference>
<feature type="transmembrane region" description="Helical" evidence="13">
    <location>
        <begin position="367"/>
        <end position="385"/>
    </location>
</feature>
<dbReference type="Gene3D" id="2.60.220.50">
    <property type="match status" value="1"/>
</dbReference>
<dbReference type="InterPro" id="IPR000203">
    <property type="entry name" value="GPS"/>
</dbReference>
<dbReference type="OMA" id="HYGTSTH"/>
<evidence type="ECO:0000256" key="11">
    <source>
        <dbReference type="ARBA" id="ARBA00023157"/>
    </source>
</evidence>
<evidence type="ECO:0000256" key="12">
    <source>
        <dbReference type="ARBA" id="ARBA00023180"/>
    </source>
</evidence>
<evidence type="ECO:0000313" key="16">
    <source>
        <dbReference type="EMBL" id="GCB64805.1"/>
    </source>
</evidence>
<keyword evidence="7" id="KW-0677">Repeat</keyword>
<keyword evidence="3" id="KW-1003">Cell membrane</keyword>
<keyword evidence="12" id="KW-0325">Glycoprotein</keyword>
<dbReference type="PROSITE" id="PS50261">
    <property type="entry name" value="G_PROTEIN_RECEP_F2_4"/>
    <property type="match status" value="1"/>
</dbReference>
<comment type="caution">
    <text evidence="16">The sequence shown here is derived from an EMBL/GenBank/DDBJ whole genome shotgun (WGS) entry which is preliminary data.</text>
</comment>
<comment type="similarity">
    <text evidence="2">Belongs to the G-protein coupled receptor 2 family. Adhesion G-protein coupled receptor (ADGR) subfamily.</text>
</comment>
<evidence type="ECO:0000256" key="4">
    <source>
        <dbReference type="ARBA" id="ARBA00022536"/>
    </source>
</evidence>
<dbReference type="SUPFAM" id="SSF81321">
    <property type="entry name" value="Family A G protein-coupled receptor-like"/>
    <property type="match status" value="1"/>
</dbReference>
<feature type="transmembrane region" description="Helical" evidence="13">
    <location>
        <begin position="325"/>
        <end position="346"/>
    </location>
</feature>
<keyword evidence="8" id="KW-0106">Calcium</keyword>
<keyword evidence="11" id="KW-1015">Disulfide bond</keyword>
<dbReference type="PROSITE" id="PS50221">
    <property type="entry name" value="GAIN_B"/>
    <property type="match status" value="1"/>
</dbReference>
<dbReference type="InterPro" id="IPR001740">
    <property type="entry name" value="GPCR_2_EMR1-like_rcpt"/>
</dbReference>
<feature type="domain" description="G-protein coupled receptors family 2 profile 2" evidence="15">
    <location>
        <begin position="256"/>
        <end position="502"/>
    </location>
</feature>
<dbReference type="Gene3D" id="1.20.1070.10">
    <property type="entry name" value="Rhodopsin 7-helix transmembrane proteins"/>
    <property type="match status" value="1"/>
</dbReference>
<dbReference type="Pfam" id="PF00002">
    <property type="entry name" value="7tm_2"/>
    <property type="match status" value="1"/>
</dbReference>
<dbReference type="Pfam" id="PF01825">
    <property type="entry name" value="GPS"/>
    <property type="match status" value="1"/>
</dbReference>
<reference evidence="16 17" key="1">
    <citation type="journal article" date="2018" name="Nat. Ecol. Evol.">
        <title>Shark genomes provide insights into elasmobranch evolution and the origin of vertebrates.</title>
        <authorList>
            <person name="Hara Y"/>
            <person name="Yamaguchi K"/>
            <person name="Onimaru K"/>
            <person name="Kadota M"/>
            <person name="Koyanagi M"/>
            <person name="Keeley SD"/>
            <person name="Tatsumi K"/>
            <person name="Tanaka K"/>
            <person name="Motone F"/>
            <person name="Kageyama Y"/>
            <person name="Nozu R"/>
            <person name="Adachi N"/>
            <person name="Nishimura O"/>
            <person name="Nakagawa R"/>
            <person name="Tanegashima C"/>
            <person name="Kiyatake I"/>
            <person name="Matsumoto R"/>
            <person name="Murakumo K"/>
            <person name="Nishida K"/>
            <person name="Terakita A"/>
            <person name="Kuratani S"/>
            <person name="Sato K"/>
            <person name="Hyodo S Kuraku.S."/>
        </authorList>
    </citation>
    <scope>NUCLEOTIDE SEQUENCE [LARGE SCALE GENOMIC DNA]</scope>
</reference>
<evidence type="ECO:0008006" key="18">
    <source>
        <dbReference type="Google" id="ProtNLM"/>
    </source>
</evidence>
<organism evidence="16 17">
    <name type="scientific">Scyliorhinus torazame</name>
    <name type="common">Cloudy catshark</name>
    <name type="synonym">Catulus torazame</name>
    <dbReference type="NCBI Taxonomy" id="75743"/>
    <lineage>
        <taxon>Eukaryota</taxon>
        <taxon>Metazoa</taxon>
        <taxon>Chordata</taxon>
        <taxon>Craniata</taxon>
        <taxon>Vertebrata</taxon>
        <taxon>Chondrichthyes</taxon>
        <taxon>Elasmobranchii</taxon>
        <taxon>Galeomorphii</taxon>
        <taxon>Galeoidea</taxon>
        <taxon>Carcharhiniformes</taxon>
        <taxon>Scyliorhinidae</taxon>
        <taxon>Scyliorhinus</taxon>
    </lineage>
</organism>
<evidence type="ECO:0000256" key="5">
    <source>
        <dbReference type="ARBA" id="ARBA00022692"/>
    </source>
</evidence>
<name>A0A401NVA5_SCYTO</name>
<evidence type="ECO:0000256" key="13">
    <source>
        <dbReference type="SAM" id="Phobius"/>
    </source>
</evidence>